<dbReference type="PANTHER" id="PTHR13939">
    <property type="entry name" value="NICOTINAMIDE-NUCLEOTIDE AMIDOHYDROLASE PNCC"/>
    <property type="match status" value="1"/>
</dbReference>
<gene>
    <name evidence="2" type="ORF">Dace_2117</name>
</gene>
<dbReference type="AlphaFoldDB" id="Q1K2L6"/>
<evidence type="ECO:0000313" key="2">
    <source>
        <dbReference type="EMBL" id="EAT16865.1"/>
    </source>
</evidence>
<keyword evidence="3" id="KW-1185">Reference proteome</keyword>
<dbReference type="RefSeq" id="WP_005998340.1">
    <property type="nucleotide sequence ID" value="NZ_AAEW02000003.1"/>
</dbReference>
<dbReference type="InterPro" id="IPR001453">
    <property type="entry name" value="MoaB/Mog_dom"/>
</dbReference>
<feature type="domain" description="MoaB/Mog" evidence="1">
    <location>
        <begin position="174"/>
        <end position="305"/>
    </location>
</feature>
<accession>Q1K2L6</accession>
<comment type="caution">
    <text evidence="2">The sequence shown here is derived from an EMBL/GenBank/DDBJ whole genome shotgun (WGS) entry which is preliminary data.</text>
</comment>
<organism evidence="2 3">
    <name type="scientific">Desulfuromonas acetoxidans (strain DSM 684 / 11070)</name>
    <dbReference type="NCBI Taxonomy" id="281689"/>
    <lineage>
        <taxon>Bacteria</taxon>
        <taxon>Pseudomonadati</taxon>
        <taxon>Thermodesulfobacteriota</taxon>
        <taxon>Desulfuromonadia</taxon>
        <taxon>Desulfuromonadales</taxon>
        <taxon>Desulfuromonadaceae</taxon>
        <taxon>Desulfuromonas</taxon>
    </lineage>
</organism>
<proteinExistence type="predicted"/>
<dbReference type="EMBL" id="AAEW02000003">
    <property type="protein sequence ID" value="EAT16865.1"/>
    <property type="molecule type" value="Genomic_DNA"/>
</dbReference>
<dbReference type="UniPathway" id="UPA00344"/>
<dbReference type="OrthoDB" id="9767940at2"/>
<sequence>MNSVSLENAVGQVLGYDITEVNRKQHYKGVAFKRGHVVQDEDLDVLRRLGKNYIYVWEDMGNDVHEDAAARLLAPQIAGANIRYDEQPHEGKVSFYAESRGVFKVDHERLARINGLVVPSLPTIHNNFPVGKGKQVAAFRIIPLTCSRSMINRIEDLLREPLISVQPYRIKTASILVTGSEVYTGRIVDDFTPVLTKKLKNLGVEVTYATILPDVKEQISASIRAAAEDSEMILMTGGTSVDPDDVTVCAMKEAGVVFHEKGNPIQPGNNLTIGRAGNVPVCAVPAAALFFEKTALDIFLPRILTGENISREEISKSGHGGLCHFCPECRYPICPFGWGAA</sequence>
<dbReference type="SUPFAM" id="SSF53218">
    <property type="entry name" value="Molybdenum cofactor biosynthesis proteins"/>
    <property type="match status" value="1"/>
</dbReference>
<dbReference type="PANTHER" id="PTHR13939:SF0">
    <property type="entry name" value="NMN AMIDOHYDROLASE-LIKE PROTEIN YFAY"/>
    <property type="match status" value="1"/>
</dbReference>
<name>Q1K2L6_DESA6</name>
<evidence type="ECO:0000259" key="1">
    <source>
        <dbReference type="SMART" id="SM00852"/>
    </source>
</evidence>
<dbReference type="Pfam" id="PF00994">
    <property type="entry name" value="MoCF_biosynth"/>
    <property type="match status" value="1"/>
</dbReference>
<reference evidence="2" key="2">
    <citation type="submission" date="2006-05" db="EMBL/GenBank/DDBJ databases">
        <title>Sequencing of the draft genome and assembly of Desulfuromonas acetoxidans DSM 684.</title>
        <authorList>
            <consortium name="US DOE Joint Genome Institute (JGI-PGF)"/>
            <person name="Copeland A."/>
            <person name="Lucas S."/>
            <person name="Lapidus A."/>
            <person name="Barry K."/>
            <person name="Detter J.C."/>
            <person name="Glavina del Rio T."/>
            <person name="Hammon N."/>
            <person name="Israni S."/>
            <person name="Dalin E."/>
            <person name="Tice H."/>
            <person name="Bruce D."/>
            <person name="Pitluck S."/>
            <person name="Richardson P."/>
        </authorList>
    </citation>
    <scope>NUCLEOTIDE SEQUENCE [LARGE SCALE GENOMIC DNA]</scope>
    <source>
        <strain evidence="2">DSM 684</strain>
    </source>
</reference>
<dbReference type="InterPro" id="IPR050101">
    <property type="entry name" value="CinA"/>
</dbReference>
<evidence type="ECO:0000313" key="3">
    <source>
        <dbReference type="Proteomes" id="UP000005695"/>
    </source>
</evidence>
<dbReference type="Proteomes" id="UP000005695">
    <property type="component" value="Unassembled WGS sequence"/>
</dbReference>
<reference evidence="2" key="1">
    <citation type="submission" date="2006-05" db="EMBL/GenBank/DDBJ databases">
        <title>Annotation of the draft genome assembly of Desulfuromonas acetoxidans DSM 684.</title>
        <authorList>
            <consortium name="US DOE Joint Genome Institute (JGI-ORNL)"/>
            <person name="Larimer F."/>
            <person name="Land M."/>
            <person name="Hauser L."/>
        </authorList>
    </citation>
    <scope>NUCLEOTIDE SEQUENCE [LARGE SCALE GENOMIC DNA]</scope>
    <source>
        <strain evidence="2">DSM 684</strain>
    </source>
</reference>
<dbReference type="Gene3D" id="3.40.980.10">
    <property type="entry name" value="MoaB/Mog-like domain"/>
    <property type="match status" value="1"/>
</dbReference>
<protein>
    <submittedName>
        <fullName evidence="2">Molybdopterin binding domain</fullName>
    </submittedName>
</protein>
<dbReference type="CDD" id="cd03522">
    <property type="entry name" value="MoeA_like"/>
    <property type="match status" value="1"/>
</dbReference>
<dbReference type="SMART" id="SM00852">
    <property type="entry name" value="MoCF_biosynth"/>
    <property type="match status" value="1"/>
</dbReference>
<dbReference type="InterPro" id="IPR036425">
    <property type="entry name" value="MoaB/Mog-like_dom_sf"/>
</dbReference>